<name>A0A062XRY0_9BACT</name>
<dbReference type="InterPro" id="IPR004960">
    <property type="entry name" value="LipA_acyltrans"/>
</dbReference>
<dbReference type="GO" id="GO:0005886">
    <property type="term" value="C:plasma membrane"/>
    <property type="evidence" value="ECO:0007669"/>
    <property type="project" value="UniProtKB-SubCell"/>
</dbReference>
<dbReference type="PANTHER" id="PTHR30606:SF10">
    <property type="entry name" value="PHOSPHATIDYLINOSITOL MANNOSIDE ACYLTRANSFERASE"/>
    <property type="match status" value="1"/>
</dbReference>
<sequence>MRWGKELRYAAGYGLFRVWLLAARALPLSLLRLLFSRLGLLAARLAKRDCQRAREHLQKAFGPNFDCETILRAHAQHLGCLLGEALWLAHASAAKILARTRFEGLEHLQEAIAHGKGVVLVTGHCGNWEWMNLALQAAGIPMTAAGRRLRDPRFDRFITRLRTRFGGEAVARGEGAGQALLRALHRGRVVGLLIDQDVAVPGVFVPFFGEPAWTPTGAAFLALRRGCPIVLGFARRDQDGTMVIKVQPAIWPTGSHTREEDVGQLTALLTARIEEHIRSCPEQWVWFHQRWRRKPQGEDKVWCCPG</sequence>
<keyword evidence="2" id="KW-1003">Cell membrane</keyword>
<keyword evidence="4" id="KW-0808">Transferase</keyword>
<comment type="caution">
    <text evidence="7">The sequence shown here is derived from an EMBL/GenBank/DDBJ whole genome shotgun (WGS) entry which is preliminary data.</text>
</comment>
<dbReference type="PIRSF" id="PIRSF026649">
    <property type="entry name" value="MsbB"/>
    <property type="match status" value="1"/>
</dbReference>
<evidence type="ECO:0000256" key="5">
    <source>
        <dbReference type="ARBA" id="ARBA00023136"/>
    </source>
</evidence>
<dbReference type="GO" id="GO:0009247">
    <property type="term" value="P:glycolipid biosynthetic process"/>
    <property type="evidence" value="ECO:0007669"/>
    <property type="project" value="UniProtKB-ARBA"/>
</dbReference>
<dbReference type="OrthoDB" id="9801955at2"/>
<evidence type="ECO:0000313" key="7">
    <source>
        <dbReference type="EMBL" id="KDA53583.1"/>
    </source>
</evidence>
<comment type="subcellular location">
    <subcellularLocation>
        <location evidence="1">Cell inner membrane</location>
    </subcellularLocation>
</comment>
<organism evidence="7 8">
    <name type="scientific">Thermoanaerobaculum aquaticum</name>
    <dbReference type="NCBI Taxonomy" id="1312852"/>
    <lineage>
        <taxon>Bacteria</taxon>
        <taxon>Pseudomonadati</taxon>
        <taxon>Acidobacteriota</taxon>
        <taxon>Thermoanaerobaculia</taxon>
        <taxon>Thermoanaerobaculales</taxon>
        <taxon>Thermoanaerobaculaceae</taxon>
        <taxon>Thermoanaerobaculum</taxon>
    </lineage>
</organism>
<dbReference type="GO" id="GO:0016746">
    <property type="term" value="F:acyltransferase activity"/>
    <property type="evidence" value="ECO:0007669"/>
    <property type="project" value="UniProtKB-KW"/>
</dbReference>
<keyword evidence="6" id="KW-0012">Acyltransferase</keyword>
<dbReference type="Proteomes" id="UP000027284">
    <property type="component" value="Unassembled WGS sequence"/>
</dbReference>
<evidence type="ECO:0000313" key="8">
    <source>
        <dbReference type="Proteomes" id="UP000027284"/>
    </source>
</evidence>
<accession>A0A062XRY0</accession>
<evidence type="ECO:0000256" key="3">
    <source>
        <dbReference type="ARBA" id="ARBA00022519"/>
    </source>
</evidence>
<keyword evidence="8" id="KW-1185">Reference proteome</keyword>
<dbReference type="EMBL" id="JMFG01000020">
    <property type="protein sequence ID" value="KDA53583.1"/>
    <property type="molecule type" value="Genomic_DNA"/>
</dbReference>
<evidence type="ECO:0000256" key="1">
    <source>
        <dbReference type="ARBA" id="ARBA00004533"/>
    </source>
</evidence>
<evidence type="ECO:0000256" key="4">
    <source>
        <dbReference type="ARBA" id="ARBA00022679"/>
    </source>
</evidence>
<dbReference type="PANTHER" id="PTHR30606">
    <property type="entry name" value="LIPID A BIOSYNTHESIS LAUROYL ACYLTRANSFERASE"/>
    <property type="match status" value="1"/>
</dbReference>
<protein>
    <recommendedName>
        <fullName evidence="9">Lipid A biosynthesis acyltransferase</fullName>
    </recommendedName>
</protein>
<dbReference type="Pfam" id="PF03279">
    <property type="entry name" value="Lip_A_acyltrans"/>
    <property type="match status" value="1"/>
</dbReference>
<dbReference type="RefSeq" id="WP_053335100.1">
    <property type="nucleotide sequence ID" value="NZ_JMFG01000020.1"/>
</dbReference>
<keyword evidence="5" id="KW-0472">Membrane</keyword>
<reference evidence="7 8" key="1">
    <citation type="submission" date="2014-04" db="EMBL/GenBank/DDBJ databases">
        <title>The Genome Sequence of Thermoanaerobaculum aquaticum MP-01, The First Cultivated Group 23 Acidobacterium.</title>
        <authorList>
            <person name="Stamps B.W."/>
            <person name="Losey N.A."/>
            <person name="Lawson P.A."/>
            <person name="Stevenson B.S."/>
        </authorList>
    </citation>
    <scope>NUCLEOTIDE SEQUENCE [LARGE SCALE GENOMIC DNA]</scope>
    <source>
        <strain evidence="7 8">MP-01</strain>
    </source>
</reference>
<proteinExistence type="predicted"/>
<evidence type="ECO:0000256" key="6">
    <source>
        <dbReference type="ARBA" id="ARBA00023315"/>
    </source>
</evidence>
<dbReference type="STRING" id="1312852.EG19_05115"/>
<keyword evidence="3" id="KW-0997">Cell inner membrane</keyword>
<dbReference type="AlphaFoldDB" id="A0A062XRY0"/>
<gene>
    <name evidence="7" type="ORF">EG19_05115</name>
</gene>
<evidence type="ECO:0008006" key="9">
    <source>
        <dbReference type="Google" id="ProtNLM"/>
    </source>
</evidence>
<evidence type="ECO:0000256" key="2">
    <source>
        <dbReference type="ARBA" id="ARBA00022475"/>
    </source>
</evidence>
<dbReference type="CDD" id="cd07984">
    <property type="entry name" value="LPLAT_LABLAT-like"/>
    <property type="match status" value="1"/>
</dbReference>